<proteinExistence type="predicted"/>
<dbReference type="RefSeq" id="WP_073132875.1">
    <property type="nucleotide sequence ID" value="NZ_FQWQ01000001.1"/>
</dbReference>
<evidence type="ECO:0000313" key="1">
    <source>
        <dbReference type="EMBL" id="SHG77426.1"/>
    </source>
</evidence>
<accession>A0A1M5MJL3</accession>
<name>A0A1M5MJL3_9BACT</name>
<dbReference type="EMBL" id="FQWQ01000001">
    <property type="protein sequence ID" value="SHG77426.1"/>
    <property type="molecule type" value="Genomic_DNA"/>
</dbReference>
<dbReference type="AlphaFoldDB" id="A0A1M5MJL3"/>
<organism evidence="1 2">
    <name type="scientific">Chryseolinea serpens</name>
    <dbReference type="NCBI Taxonomy" id="947013"/>
    <lineage>
        <taxon>Bacteria</taxon>
        <taxon>Pseudomonadati</taxon>
        <taxon>Bacteroidota</taxon>
        <taxon>Cytophagia</taxon>
        <taxon>Cytophagales</taxon>
        <taxon>Fulvivirgaceae</taxon>
        <taxon>Chryseolinea</taxon>
    </lineage>
</organism>
<dbReference type="PANTHER" id="PTHR34585">
    <property type="match status" value="1"/>
</dbReference>
<dbReference type="OrthoDB" id="1524679at2"/>
<dbReference type="InterPro" id="IPR009061">
    <property type="entry name" value="DNA-bd_dom_put_sf"/>
</dbReference>
<dbReference type="PANTHER" id="PTHR34585:SF22">
    <property type="entry name" value="HELIX-TURN-HELIX DOMAIN-CONTAINING PROTEIN"/>
    <property type="match status" value="1"/>
</dbReference>
<evidence type="ECO:0008006" key="3">
    <source>
        <dbReference type="Google" id="ProtNLM"/>
    </source>
</evidence>
<sequence>METKKINNAIPKASQINRDQLLTIGDLEAFKNDLLSEIKNLLKESKGQLRKQWLRSSEVRKMLGISQGTLQTFRVNGILSYTKVGGIMFYSYQQVIKLMEGGKGMAG</sequence>
<evidence type="ECO:0000313" key="2">
    <source>
        <dbReference type="Proteomes" id="UP000184212"/>
    </source>
</evidence>
<reference evidence="1 2" key="1">
    <citation type="submission" date="2016-11" db="EMBL/GenBank/DDBJ databases">
        <authorList>
            <person name="Jaros S."/>
            <person name="Januszkiewicz K."/>
            <person name="Wedrychowicz H."/>
        </authorList>
    </citation>
    <scope>NUCLEOTIDE SEQUENCE [LARGE SCALE GENOMIC DNA]</scope>
    <source>
        <strain evidence="1 2">DSM 24574</strain>
    </source>
</reference>
<protein>
    <recommendedName>
        <fullName evidence="3">Helix-turn-helix domain-containing protein</fullName>
    </recommendedName>
</protein>
<gene>
    <name evidence="1" type="ORF">SAMN04488109_1776</name>
</gene>
<dbReference type="Proteomes" id="UP000184212">
    <property type="component" value="Unassembled WGS sequence"/>
</dbReference>
<dbReference type="STRING" id="947013.SAMN04488109_1776"/>
<keyword evidence="2" id="KW-1185">Reference proteome</keyword>
<dbReference type="SUPFAM" id="SSF46955">
    <property type="entry name" value="Putative DNA-binding domain"/>
    <property type="match status" value="1"/>
</dbReference>